<dbReference type="NCBIfam" id="NF005559">
    <property type="entry name" value="PRK07231.1"/>
    <property type="match status" value="1"/>
</dbReference>
<dbReference type="PANTHER" id="PTHR42879">
    <property type="entry name" value="3-OXOACYL-(ACYL-CARRIER-PROTEIN) REDUCTASE"/>
    <property type="match status" value="1"/>
</dbReference>
<dbReference type="Pfam" id="PF13561">
    <property type="entry name" value="adh_short_C2"/>
    <property type="match status" value="1"/>
</dbReference>
<dbReference type="OrthoDB" id="9790146at2"/>
<dbReference type="PRINTS" id="PR00080">
    <property type="entry name" value="SDRFAMILY"/>
</dbReference>
<dbReference type="PRINTS" id="PR00081">
    <property type="entry name" value="GDHRDH"/>
</dbReference>
<keyword evidence="4" id="KW-1185">Reference proteome</keyword>
<reference evidence="3 4" key="1">
    <citation type="submission" date="2017-03" db="EMBL/GenBank/DDBJ databases">
        <authorList>
            <person name="Afonso C.L."/>
            <person name="Miller P.J."/>
            <person name="Scott M.A."/>
            <person name="Spackman E."/>
            <person name="Goraichik I."/>
            <person name="Dimitrov K.M."/>
            <person name="Suarez D.L."/>
            <person name="Swayne D.E."/>
        </authorList>
    </citation>
    <scope>NUCLEOTIDE SEQUENCE [LARGE SCALE GENOMIC DNA]</scope>
    <source>
        <strain evidence="3 4">CECT 7691</strain>
    </source>
</reference>
<dbReference type="RefSeq" id="WP_085883042.1">
    <property type="nucleotide sequence ID" value="NZ_FWFR01000001.1"/>
</dbReference>
<dbReference type="InterPro" id="IPR050259">
    <property type="entry name" value="SDR"/>
</dbReference>
<dbReference type="AlphaFoldDB" id="A0A1Y5SLI2"/>
<keyword evidence="3" id="KW-0560">Oxidoreductase</keyword>
<dbReference type="FunFam" id="3.40.50.720:FF:000084">
    <property type="entry name" value="Short-chain dehydrogenase reductase"/>
    <property type="match status" value="1"/>
</dbReference>
<accession>A0A1Y5SLI2</accession>
<dbReference type="PANTHER" id="PTHR42879:SF2">
    <property type="entry name" value="3-OXOACYL-[ACYL-CARRIER-PROTEIN] REDUCTASE FABG"/>
    <property type="match status" value="1"/>
</dbReference>
<evidence type="ECO:0000313" key="4">
    <source>
        <dbReference type="Proteomes" id="UP000193200"/>
    </source>
</evidence>
<dbReference type="PROSITE" id="PS00061">
    <property type="entry name" value="ADH_SHORT"/>
    <property type="match status" value="1"/>
</dbReference>
<dbReference type="InterPro" id="IPR020904">
    <property type="entry name" value="Sc_DH/Rdtase_CS"/>
</dbReference>
<dbReference type="SUPFAM" id="SSF51735">
    <property type="entry name" value="NAD(P)-binding Rossmann-fold domains"/>
    <property type="match status" value="1"/>
</dbReference>
<dbReference type="InterPro" id="IPR057326">
    <property type="entry name" value="KR_dom"/>
</dbReference>
<sequence length="262" mass="27449">MSLAGKVAIVTGSATGVGAGCALLLARNGVNVVINYTKSLAEAEETEKACAAEGVETLLVQGDISVDADCRRLADAATAKWGRIDILVNNAGTTKFAAHSDLEALDAEDFHKIYAVNVVGTYQMTRAAAPALKASGEGSVIMISSVAGLSGIGSSIAYAASKGALNTMTMSLARSLAPEVRVNAICPSMIETRWLREGYGEERYESLKKRLEDSIPLGRVSKPEDIAQTVLWLVSGANLTTGETIRLDGGAHLGPRVLTKRL</sequence>
<dbReference type="InterPro" id="IPR036291">
    <property type="entry name" value="NAD(P)-bd_dom_sf"/>
</dbReference>
<dbReference type="EMBL" id="FWFR01000001">
    <property type="protein sequence ID" value="SLN43540.1"/>
    <property type="molecule type" value="Genomic_DNA"/>
</dbReference>
<feature type="domain" description="Ketoreductase" evidence="2">
    <location>
        <begin position="6"/>
        <end position="188"/>
    </location>
</feature>
<dbReference type="EC" id="1.1.1.47" evidence="3"/>
<dbReference type="Proteomes" id="UP000193200">
    <property type="component" value="Unassembled WGS sequence"/>
</dbReference>
<dbReference type="SMART" id="SM00822">
    <property type="entry name" value="PKS_KR"/>
    <property type="match status" value="1"/>
</dbReference>
<dbReference type="InParanoid" id="A0A1Y5SLI2"/>
<dbReference type="CDD" id="cd05233">
    <property type="entry name" value="SDR_c"/>
    <property type="match status" value="1"/>
</dbReference>
<gene>
    <name evidence="3" type="primary">ycdF</name>
    <name evidence="3" type="ORF">OCH7691_01813</name>
</gene>
<protein>
    <submittedName>
        <fullName evidence="3">Glucose 1-dehydrogenase 2</fullName>
        <ecNumber evidence="3">1.1.1.47</ecNumber>
    </submittedName>
</protein>
<evidence type="ECO:0000313" key="3">
    <source>
        <dbReference type="EMBL" id="SLN43540.1"/>
    </source>
</evidence>
<evidence type="ECO:0000256" key="1">
    <source>
        <dbReference type="ARBA" id="ARBA00006484"/>
    </source>
</evidence>
<dbReference type="Gene3D" id="3.40.50.720">
    <property type="entry name" value="NAD(P)-binding Rossmann-like Domain"/>
    <property type="match status" value="1"/>
</dbReference>
<dbReference type="InterPro" id="IPR002347">
    <property type="entry name" value="SDR_fam"/>
</dbReference>
<proteinExistence type="inferred from homology"/>
<evidence type="ECO:0000259" key="2">
    <source>
        <dbReference type="SMART" id="SM00822"/>
    </source>
</evidence>
<organism evidence="3 4">
    <name type="scientific">Oceanibacterium hippocampi</name>
    <dbReference type="NCBI Taxonomy" id="745714"/>
    <lineage>
        <taxon>Bacteria</taxon>
        <taxon>Pseudomonadati</taxon>
        <taxon>Pseudomonadota</taxon>
        <taxon>Alphaproteobacteria</taxon>
        <taxon>Sneathiellales</taxon>
        <taxon>Sneathiellaceae</taxon>
        <taxon>Oceanibacterium</taxon>
    </lineage>
</organism>
<comment type="similarity">
    <text evidence="1">Belongs to the short-chain dehydrogenases/reductases (SDR) family.</text>
</comment>
<dbReference type="GO" id="GO:0047936">
    <property type="term" value="F:glucose 1-dehydrogenase [NAD(P)+] activity"/>
    <property type="evidence" value="ECO:0007669"/>
    <property type="project" value="UniProtKB-EC"/>
</dbReference>
<name>A0A1Y5SLI2_9PROT</name>
<dbReference type="PROSITE" id="PS51257">
    <property type="entry name" value="PROKAR_LIPOPROTEIN"/>
    <property type="match status" value="1"/>
</dbReference>
<dbReference type="GO" id="GO:0032787">
    <property type="term" value="P:monocarboxylic acid metabolic process"/>
    <property type="evidence" value="ECO:0007669"/>
    <property type="project" value="UniProtKB-ARBA"/>
</dbReference>